<evidence type="ECO:0000313" key="3">
    <source>
        <dbReference type="Proteomes" id="UP000026960"/>
    </source>
</evidence>
<dbReference type="Proteomes" id="UP000026960">
    <property type="component" value="Chromosome 10"/>
</dbReference>
<organism evidence="2">
    <name type="scientific">Oryza barthii</name>
    <dbReference type="NCBI Taxonomy" id="65489"/>
    <lineage>
        <taxon>Eukaryota</taxon>
        <taxon>Viridiplantae</taxon>
        <taxon>Streptophyta</taxon>
        <taxon>Embryophyta</taxon>
        <taxon>Tracheophyta</taxon>
        <taxon>Spermatophyta</taxon>
        <taxon>Magnoliopsida</taxon>
        <taxon>Liliopsida</taxon>
        <taxon>Poales</taxon>
        <taxon>Poaceae</taxon>
        <taxon>BOP clade</taxon>
        <taxon>Oryzoideae</taxon>
        <taxon>Oryzeae</taxon>
        <taxon>Oryzinae</taxon>
        <taxon>Oryza</taxon>
    </lineage>
</organism>
<protein>
    <submittedName>
        <fullName evidence="2">Uncharacterized protein</fullName>
    </submittedName>
</protein>
<feature type="region of interest" description="Disordered" evidence="1">
    <location>
        <begin position="19"/>
        <end position="53"/>
    </location>
</feature>
<dbReference type="HOGENOM" id="CLU_2853249_0_0_1"/>
<proteinExistence type="predicted"/>
<dbReference type="Gramene" id="OBART10G07430.1">
    <property type="protein sequence ID" value="OBART10G07430.1"/>
    <property type="gene ID" value="OBART10G07430"/>
</dbReference>
<dbReference type="EnsemblPlants" id="OBART10G07430.1">
    <property type="protein sequence ID" value="OBART10G07430.1"/>
    <property type="gene ID" value="OBART10G07430"/>
</dbReference>
<keyword evidence="3" id="KW-1185">Reference proteome</keyword>
<reference evidence="2" key="1">
    <citation type="journal article" date="2009" name="Rice">
        <title>De Novo Next Generation Sequencing of Plant Genomes.</title>
        <authorList>
            <person name="Rounsley S."/>
            <person name="Marri P.R."/>
            <person name="Yu Y."/>
            <person name="He R."/>
            <person name="Sisneros N."/>
            <person name="Goicoechea J.L."/>
            <person name="Lee S.J."/>
            <person name="Angelova A."/>
            <person name="Kudrna D."/>
            <person name="Luo M."/>
            <person name="Affourtit J."/>
            <person name="Desany B."/>
            <person name="Knight J."/>
            <person name="Niazi F."/>
            <person name="Egholm M."/>
            <person name="Wing R.A."/>
        </authorList>
    </citation>
    <scope>NUCLEOTIDE SEQUENCE [LARGE SCALE GENOMIC DNA]</scope>
    <source>
        <strain evidence="2">cv. IRGC 105608</strain>
    </source>
</reference>
<name>A0A0D3HCT9_9ORYZ</name>
<evidence type="ECO:0000313" key="2">
    <source>
        <dbReference type="EnsemblPlants" id="OBART10G07430.1"/>
    </source>
</evidence>
<sequence length="65" mass="6796">MLDRLSVLKRWWGQAAVECGGGRDTQAGSERGGAESASERAQRSEEAAESSCDGSVGLVIARSRG</sequence>
<dbReference type="PaxDb" id="65489-OBART10G07430.1"/>
<evidence type="ECO:0000256" key="1">
    <source>
        <dbReference type="SAM" id="MobiDB-lite"/>
    </source>
</evidence>
<accession>A0A0D3HCT9</accession>
<reference evidence="2" key="2">
    <citation type="submission" date="2015-03" db="UniProtKB">
        <authorList>
            <consortium name="EnsemblPlants"/>
        </authorList>
    </citation>
    <scope>IDENTIFICATION</scope>
</reference>
<feature type="compositionally biased region" description="Basic and acidic residues" evidence="1">
    <location>
        <begin position="37"/>
        <end position="46"/>
    </location>
</feature>
<dbReference type="AlphaFoldDB" id="A0A0D3HCT9"/>